<feature type="region of interest" description="Disordered" evidence="3">
    <location>
        <begin position="784"/>
        <end position="804"/>
    </location>
</feature>
<dbReference type="InterPro" id="IPR027065">
    <property type="entry name" value="Lon_Prtase"/>
</dbReference>
<protein>
    <recommendedName>
        <fullName evidence="2">endopeptidase La</fullName>
        <ecNumber evidence="2">3.4.21.53</ecNumber>
    </recommendedName>
</protein>
<evidence type="ECO:0000256" key="1">
    <source>
        <dbReference type="ARBA" id="ARBA00022670"/>
    </source>
</evidence>
<dbReference type="Pfam" id="PF05362">
    <property type="entry name" value="Lon_C"/>
    <property type="match status" value="1"/>
</dbReference>
<accession>A0ABY6MYZ0</accession>
<dbReference type="Pfam" id="PF13654">
    <property type="entry name" value="AAA_32"/>
    <property type="match status" value="1"/>
</dbReference>
<dbReference type="EMBL" id="CP100390">
    <property type="protein sequence ID" value="UZE95058.1"/>
    <property type="molecule type" value="Genomic_DNA"/>
</dbReference>
<feature type="compositionally biased region" description="Acidic residues" evidence="3">
    <location>
        <begin position="784"/>
        <end position="793"/>
    </location>
</feature>
<dbReference type="InterPro" id="IPR020568">
    <property type="entry name" value="Ribosomal_Su5_D2-typ_SF"/>
</dbReference>
<comment type="catalytic activity">
    <reaction evidence="2">
        <text>Hydrolysis of proteins in presence of ATP.</text>
        <dbReference type="EC" id="3.4.21.53"/>
    </reaction>
</comment>
<dbReference type="Pfam" id="PF20436">
    <property type="entry name" value="LonB_AAA-LID"/>
    <property type="match status" value="1"/>
</dbReference>
<dbReference type="Gene3D" id="3.40.50.300">
    <property type="entry name" value="P-loop containing nucleotide triphosphate hydrolases"/>
    <property type="match status" value="2"/>
</dbReference>
<dbReference type="PANTHER" id="PTHR10046">
    <property type="entry name" value="ATP DEPENDENT LON PROTEASE FAMILY MEMBER"/>
    <property type="match status" value="1"/>
</dbReference>
<dbReference type="InterPro" id="IPR046844">
    <property type="entry name" value="Lon-like_helical"/>
</dbReference>
<dbReference type="PRINTS" id="PR00830">
    <property type="entry name" value="ENDOLAPTASE"/>
</dbReference>
<dbReference type="Proteomes" id="UP001163739">
    <property type="component" value="Chromosome"/>
</dbReference>
<evidence type="ECO:0000313" key="5">
    <source>
        <dbReference type="EMBL" id="UZE95058.1"/>
    </source>
</evidence>
<evidence type="ECO:0000256" key="2">
    <source>
        <dbReference type="PROSITE-ProRule" id="PRU01122"/>
    </source>
</evidence>
<dbReference type="Gene3D" id="3.30.230.10">
    <property type="match status" value="1"/>
</dbReference>
<dbReference type="SUPFAM" id="SSF54211">
    <property type="entry name" value="Ribosomal protein S5 domain 2-like"/>
    <property type="match status" value="1"/>
</dbReference>
<dbReference type="Gene3D" id="1.10.8.60">
    <property type="match status" value="1"/>
</dbReference>
<evidence type="ECO:0000256" key="3">
    <source>
        <dbReference type="SAM" id="MobiDB-lite"/>
    </source>
</evidence>
<gene>
    <name evidence="5" type="ORF">NKI27_13390</name>
</gene>
<keyword evidence="1 2" id="KW-0645">Protease</keyword>
<sequence>MKPLAIEKLYRVAKPQDLPFRSTKALKPLTDIVGQERAQEAVRFAMSMEDSGYNVYAVGRNGLGKRTMMLRYLNRHLGDGGHTFDWCYVANFDEPRSPRVLKLPAGIGHQLKKDVEKLMERLVKTIPVAFDNDSYFERSEKLKNELAEKQEVMLAKLAKQAKRQKISLTISTPGGYRLAALNGDVPHTPDSFAALTKEEQTVFEEVIGKMELKLRATLRKMSNWEQDYADNQAKLNEEVTLGVSSHLIGALKEKYETHQNVVEYLAALQKDIIDNLDIFLEDSEEQAAFAYAALDKKMPRRYQVNVLVHHKDQSAPIVVEESPNYHALFGYVENVTYKGTVFTDFSLIRPGSLHKANGGFLLMDANKVLEQPYVWDGLKRALRAKALNVSSLEREVTLSGTISIEPEPVPMDLKIILFGDRETHLLLQHYDPEFKELFKVTADFESEMPRTAHTELQYAKFISSLVHEKGLLHCDQKAVARIIEYSSRQAEDQTKLSLHAADIANLLRESNYWAKQANANMIRLGHIEKALDSEEHRNSRIKDSLFESIENRTTLLDTSGSVIGQINALSVLSTGGHEFGMPNRITATCRYGDGSIIDIEHDAKLGGTIHSKGVLILSAYLASVFAKREPMLLSASITFEQSYGEVDGDSASLAELCALISSLSEVPIRQDLAMTGSVNQFGEVQPVGGLNEKIEGFHKTCEMHGFTGTQGVVIPPTNIHNLMLSKQVLASVKKGEFRIYAVKNVSEALALLTGMKSGVMDSDGYFPADTIYGKIQTLLDELREEEEEDEEEGVNASIEIKELK</sequence>
<evidence type="ECO:0000313" key="6">
    <source>
        <dbReference type="Proteomes" id="UP001163739"/>
    </source>
</evidence>
<dbReference type="RefSeq" id="WP_265046549.1">
    <property type="nucleotide sequence ID" value="NZ_CP100390.1"/>
</dbReference>
<keyword evidence="2" id="KW-0720">Serine protease</keyword>
<comment type="similarity">
    <text evidence="2">Belongs to the peptidase S16 family.</text>
</comment>
<dbReference type="PROSITE" id="PS51786">
    <property type="entry name" value="LON_PROTEOLYTIC"/>
    <property type="match status" value="1"/>
</dbReference>
<reference evidence="5" key="1">
    <citation type="submission" date="2022-06" db="EMBL/GenBank/DDBJ databases">
        <title>Alkalimarinus sp. nov., isolated from gut of a Alitta virens.</title>
        <authorList>
            <person name="Yang A.I."/>
            <person name="Shin N.-R."/>
        </authorList>
    </citation>
    <scope>NUCLEOTIDE SEQUENCE</scope>
    <source>
        <strain evidence="5">A2M4</strain>
    </source>
</reference>
<dbReference type="InterPro" id="IPR027417">
    <property type="entry name" value="P-loop_NTPase"/>
</dbReference>
<feature type="active site" evidence="2">
    <location>
        <position position="693"/>
    </location>
</feature>
<dbReference type="Pfam" id="PF20437">
    <property type="entry name" value="LonC_helical"/>
    <property type="match status" value="1"/>
</dbReference>
<dbReference type="SUPFAM" id="SSF52540">
    <property type="entry name" value="P-loop containing nucleoside triphosphate hydrolases"/>
    <property type="match status" value="1"/>
</dbReference>
<name>A0ABY6MYZ0_9ALTE</name>
<dbReference type="InterPro" id="IPR008269">
    <property type="entry name" value="Lon_proteolytic"/>
</dbReference>
<organism evidence="5 6">
    <name type="scientific">Alkalimarinus alittae</name>
    <dbReference type="NCBI Taxonomy" id="2961619"/>
    <lineage>
        <taxon>Bacteria</taxon>
        <taxon>Pseudomonadati</taxon>
        <taxon>Pseudomonadota</taxon>
        <taxon>Gammaproteobacteria</taxon>
        <taxon>Alteromonadales</taxon>
        <taxon>Alteromonadaceae</taxon>
        <taxon>Alkalimarinus</taxon>
    </lineage>
</organism>
<keyword evidence="6" id="KW-1185">Reference proteome</keyword>
<evidence type="ECO:0000259" key="4">
    <source>
        <dbReference type="PROSITE" id="PS51786"/>
    </source>
</evidence>
<dbReference type="InterPro" id="IPR041699">
    <property type="entry name" value="AAA_32"/>
</dbReference>
<feature type="domain" description="Lon proteolytic" evidence="4">
    <location>
        <begin position="560"/>
        <end position="755"/>
    </location>
</feature>
<keyword evidence="2" id="KW-0378">Hydrolase</keyword>
<dbReference type="EC" id="3.4.21.53" evidence="2"/>
<dbReference type="InterPro" id="IPR046843">
    <property type="entry name" value="LonB_AAA-LID"/>
</dbReference>
<feature type="active site" evidence="2">
    <location>
        <position position="650"/>
    </location>
</feature>
<dbReference type="InterPro" id="IPR014721">
    <property type="entry name" value="Ribsml_uS5_D2-typ_fold_subgr"/>
</dbReference>
<proteinExistence type="inferred from homology"/>